<keyword evidence="6" id="KW-0533">Nickel</keyword>
<feature type="chain" id="PRO_5045100544" description="Nickel/cobalt efflux system" evidence="14">
    <location>
        <begin position="29"/>
        <end position="481"/>
    </location>
</feature>
<feature type="transmembrane region" description="Helical" evidence="13">
    <location>
        <begin position="381"/>
        <end position="402"/>
    </location>
</feature>
<dbReference type="Pfam" id="PF03824">
    <property type="entry name" value="NicO"/>
    <property type="match status" value="1"/>
</dbReference>
<protein>
    <recommendedName>
        <fullName evidence="13">Nickel/cobalt efflux system</fullName>
    </recommendedName>
</protein>
<dbReference type="Pfam" id="PF06226">
    <property type="entry name" value="DUF1007"/>
    <property type="match status" value="1"/>
</dbReference>
<feature type="transmembrane region" description="Helical" evidence="13">
    <location>
        <begin position="332"/>
        <end position="350"/>
    </location>
</feature>
<dbReference type="RefSeq" id="WP_371385638.1">
    <property type="nucleotide sequence ID" value="NZ_JBGLYH010000009.1"/>
</dbReference>
<sequence>MRTPTTTWLTAALLLTALCLAAPNRALAHPHVYVDVSLTFHLDDAGLSSVHQRWLFDEIFTRAILGDLGLDAAALATPEGQATIRDGAFSYLSNYHYFTLIQTGGKRLPVKVEHFRASLDGNRFVYDFDVPLALPVDRLGDFRMAVFDREYYTDMIYAENGIRFDVKGGISVSHAVRPAKDQTYWQYIVPDAVHLAVTAAPGAAPSVAADLAGTADGPGPLARLMSLVRSTQKELTKRLNGFGTRLKDDPWGAPLWMFLALSFVYGVVHAVGPGHGKAVVCSWFLSRPGSLLRGALMGNAITFVHMGSAALAVGAAYLLFSSGMGGFAAASRAIQPAGYGLLALMGLFLLGKSLLDLRRGGLLTDHACAHAEPGGGDVRSILAVSFVTGLIPCPGAAVILAFAIGLNIFWTGVAALLVMALGMGLTTTLFAWFAVCARKTALTLSGRNRRLFGYIHAGLSICGAAAIGLFGAALFIGSLTA</sequence>
<evidence type="ECO:0000256" key="13">
    <source>
        <dbReference type="RuleBase" id="RU362101"/>
    </source>
</evidence>
<dbReference type="InterPro" id="IPR010412">
    <property type="entry name" value="DUF1007"/>
</dbReference>
<keyword evidence="4 13" id="KW-0813">Transport</keyword>
<evidence type="ECO:0000256" key="1">
    <source>
        <dbReference type="ARBA" id="ARBA00002510"/>
    </source>
</evidence>
<evidence type="ECO:0000256" key="5">
    <source>
        <dbReference type="ARBA" id="ARBA00022475"/>
    </source>
</evidence>
<dbReference type="PANTHER" id="PTHR40659">
    <property type="entry name" value="NICKEL/COBALT EFFLUX SYSTEM RCNA"/>
    <property type="match status" value="1"/>
</dbReference>
<feature type="signal peptide" evidence="14">
    <location>
        <begin position="1"/>
        <end position="28"/>
    </location>
</feature>
<evidence type="ECO:0000256" key="9">
    <source>
        <dbReference type="ARBA" id="ARBA00023065"/>
    </source>
</evidence>
<dbReference type="InterPro" id="IPR011541">
    <property type="entry name" value="Ni/Co_transpt_high_affinity"/>
</dbReference>
<dbReference type="PANTHER" id="PTHR40659:SF1">
    <property type="entry name" value="NICKEL_COBALT EFFLUX SYSTEM RCNA"/>
    <property type="match status" value="1"/>
</dbReference>
<evidence type="ECO:0000256" key="7">
    <source>
        <dbReference type="ARBA" id="ARBA00022692"/>
    </source>
</evidence>
<organism evidence="15 16">
    <name type="scientific">Pseudodesulfovibrio karagichevae</name>
    <dbReference type="NCBI Taxonomy" id="3239305"/>
    <lineage>
        <taxon>Bacteria</taxon>
        <taxon>Pseudomonadati</taxon>
        <taxon>Thermodesulfobacteriota</taxon>
        <taxon>Desulfovibrionia</taxon>
        <taxon>Desulfovibrionales</taxon>
        <taxon>Desulfovibrionaceae</taxon>
    </lineage>
</organism>
<keyword evidence="5" id="KW-1003">Cell membrane</keyword>
<keyword evidence="10" id="KW-0921">Nickel transport</keyword>
<feature type="transmembrane region" description="Helical" evidence="13">
    <location>
        <begin position="408"/>
        <end position="433"/>
    </location>
</feature>
<evidence type="ECO:0000313" key="15">
    <source>
        <dbReference type="EMBL" id="MEZ7196097.1"/>
    </source>
</evidence>
<accession>A0ABV4JZF1</accession>
<comment type="caution">
    <text evidence="15">The sequence shown here is derived from an EMBL/GenBank/DDBJ whole genome shotgun (WGS) entry which is preliminary data.</text>
</comment>
<evidence type="ECO:0000256" key="10">
    <source>
        <dbReference type="ARBA" id="ARBA00023112"/>
    </source>
</evidence>
<evidence type="ECO:0000256" key="12">
    <source>
        <dbReference type="ARBA" id="ARBA00023285"/>
    </source>
</evidence>
<comment type="subcellular location">
    <subcellularLocation>
        <location evidence="2 13">Cell membrane</location>
        <topology evidence="2 13">Multi-pass membrane protein</topology>
    </subcellularLocation>
</comment>
<keyword evidence="3" id="KW-0171">Cobalt transport</keyword>
<keyword evidence="12" id="KW-0170">Cobalt</keyword>
<evidence type="ECO:0000256" key="14">
    <source>
        <dbReference type="SAM" id="SignalP"/>
    </source>
</evidence>
<evidence type="ECO:0000256" key="6">
    <source>
        <dbReference type="ARBA" id="ARBA00022596"/>
    </source>
</evidence>
<reference evidence="15 16" key="1">
    <citation type="submission" date="2024-08" db="EMBL/GenBank/DDBJ databases">
        <title>Sulfate-reducing bacteria isolated from formation water of the oil field in Kazakhstan and description of Pseudodesulfovibrio sp.</title>
        <authorList>
            <person name="Bidzhieva S.K."/>
            <person name="Tourova T.P."/>
            <person name="Grouzdev D.S."/>
            <person name="Beletsky A.V."/>
            <person name="Sokolova D.S."/>
            <person name="Samigullina S.R."/>
            <person name="Poltaraus A.B."/>
            <person name="Avtukh A.N."/>
            <person name="Tereshina V.M."/>
            <person name="Zhaparov N.S."/>
            <person name="Mardanov A.V."/>
            <person name="Nazina T.N."/>
        </authorList>
    </citation>
    <scope>NUCLEOTIDE SEQUENCE [LARGE SCALE GENOMIC DNA]</scope>
    <source>
        <strain evidence="15 16">9FUS</strain>
    </source>
</reference>
<dbReference type="InterPro" id="IPR051224">
    <property type="entry name" value="NiCoT_RcnA"/>
</dbReference>
<evidence type="ECO:0000313" key="16">
    <source>
        <dbReference type="Proteomes" id="UP001568698"/>
    </source>
</evidence>
<feature type="transmembrane region" description="Helical" evidence="13">
    <location>
        <begin position="255"/>
        <end position="274"/>
    </location>
</feature>
<evidence type="ECO:0000256" key="11">
    <source>
        <dbReference type="ARBA" id="ARBA00023136"/>
    </source>
</evidence>
<keyword evidence="14" id="KW-0732">Signal</keyword>
<name>A0ABV4JZF1_9BACT</name>
<dbReference type="Proteomes" id="UP001568698">
    <property type="component" value="Unassembled WGS sequence"/>
</dbReference>
<dbReference type="EMBL" id="JBGLYH010000009">
    <property type="protein sequence ID" value="MEZ7196097.1"/>
    <property type="molecule type" value="Genomic_DNA"/>
</dbReference>
<evidence type="ECO:0000256" key="2">
    <source>
        <dbReference type="ARBA" id="ARBA00004651"/>
    </source>
</evidence>
<comment type="function">
    <text evidence="1">Efflux system for nickel and cobalt.</text>
</comment>
<gene>
    <name evidence="15" type="ORF">AB6M95_04990</name>
</gene>
<keyword evidence="8 13" id="KW-1133">Transmembrane helix</keyword>
<keyword evidence="16" id="KW-1185">Reference proteome</keyword>
<evidence type="ECO:0000256" key="8">
    <source>
        <dbReference type="ARBA" id="ARBA00022989"/>
    </source>
</evidence>
<proteinExistence type="inferred from homology"/>
<evidence type="ECO:0000256" key="4">
    <source>
        <dbReference type="ARBA" id="ARBA00022448"/>
    </source>
</evidence>
<keyword evidence="11 13" id="KW-0472">Membrane</keyword>
<comment type="similarity">
    <text evidence="13">Belongs to the NiCoT transporter (TC 2.A.52) family.</text>
</comment>
<keyword evidence="7 13" id="KW-0812">Transmembrane</keyword>
<evidence type="ECO:0000256" key="3">
    <source>
        <dbReference type="ARBA" id="ARBA00022426"/>
    </source>
</evidence>
<feature type="transmembrane region" description="Helical" evidence="13">
    <location>
        <begin position="295"/>
        <end position="320"/>
    </location>
</feature>
<keyword evidence="9" id="KW-0406">Ion transport</keyword>
<feature type="transmembrane region" description="Helical" evidence="13">
    <location>
        <begin position="454"/>
        <end position="476"/>
    </location>
</feature>